<reference evidence="1" key="1">
    <citation type="journal article" date="2021" name="New Phytol.">
        <title>Evolutionary innovations through gain and loss of genes in the ectomycorrhizal Boletales.</title>
        <authorList>
            <person name="Wu G."/>
            <person name="Miyauchi S."/>
            <person name="Morin E."/>
            <person name="Kuo A."/>
            <person name="Drula E."/>
            <person name="Varga T."/>
            <person name="Kohler A."/>
            <person name="Feng B."/>
            <person name="Cao Y."/>
            <person name="Lipzen A."/>
            <person name="Daum C."/>
            <person name="Hundley H."/>
            <person name="Pangilinan J."/>
            <person name="Johnson J."/>
            <person name="Barry K."/>
            <person name="LaButti K."/>
            <person name="Ng V."/>
            <person name="Ahrendt S."/>
            <person name="Min B."/>
            <person name="Choi I.G."/>
            <person name="Park H."/>
            <person name="Plett J.M."/>
            <person name="Magnuson J."/>
            <person name="Spatafora J.W."/>
            <person name="Nagy L.G."/>
            <person name="Henrissat B."/>
            <person name="Grigoriev I.V."/>
            <person name="Yang Z.L."/>
            <person name="Xu J."/>
            <person name="Martin F.M."/>
        </authorList>
    </citation>
    <scope>NUCLEOTIDE SEQUENCE</scope>
    <source>
        <strain evidence="1">KUC20120723A-06</strain>
    </source>
</reference>
<evidence type="ECO:0000313" key="2">
    <source>
        <dbReference type="Proteomes" id="UP000790709"/>
    </source>
</evidence>
<keyword evidence="2" id="KW-1185">Reference proteome</keyword>
<dbReference type="Proteomes" id="UP000790709">
    <property type="component" value="Unassembled WGS sequence"/>
</dbReference>
<evidence type="ECO:0000313" key="1">
    <source>
        <dbReference type="EMBL" id="KAH7925735.1"/>
    </source>
</evidence>
<sequence>MLISLDSPDTMDDEVQYLGTKLAPIVPSPGPCNPQQQVSGITLHVDKCGERPAHDITFHRSRTSFVNIGRKSASDDRSMRKENDDHNAVFACQVVSGKHAKLVLSDSGQVYVVDLKSRHGTHILKQGETASKALQPEVETPLADGDVLTFGKTVGSGSFLVAPVTVRIELLRETHAEAISSPSPLPYTPPLSPLGLSRSRRSSSGRYGLFIPSPYPVSGSSSSSSSSDSFSSDAGPSQSEHDSDVEEIPPWANALRHRDGLRGVKIPGIRSIIQDVFSKMSQPPNLSPDSDSSVTPAAPLVDEDTEEGPSVQTPSEPSHPSRSHSPMELSTPSPAPSLGHPCESGVVGTWPDTRSASPEVQIITPAPKSHQEFRFNDLDLSLFCDGAAEDDIEDLHPSVQAMIESMSGNPIRESVPAQCILEPMLPPPPAPECAPSPAPIPAPATAPAPAPAPALPRTSVHSSESHAVDMNKLALIGLRASVHAFEQQVGGLRRSVDTLTGEFRETEDDVIEMQGQIQTLEVESVRSIRRLDAAERRLSALADLQGQVNTLQTQVDAPEKQNGTESLGEIKACADALDALVAEMRILREETEKRLTSKFEEIRAARSEALSTIAAEVEVRNFWNNEIPANTFQTFNSLKRKRSEVEESDGSAVPAAGPPAPATPAICDLQVPEAEQARPQKRARKVFNTIAHTATAVAVGAVATWTALAFS</sequence>
<accession>A0ACB8BIU4</accession>
<proteinExistence type="predicted"/>
<name>A0ACB8BIU4_9AGAM</name>
<comment type="caution">
    <text evidence="1">The sequence shown here is derived from an EMBL/GenBank/DDBJ whole genome shotgun (WGS) entry which is preliminary data.</text>
</comment>
<dbReference type="EMBL" id="MU266396">
    <property type="protein sequence ID" value="KAH7925735.1"/>
    <property type="molecule type" value="Genomic_DNA"/>
</dbReference>
<protein>
    <submittedName>
        <fullName evidence="1">Uncharacterized protein</fullName>
    </submittedName>
</protein>
<organism evidence="1 2">
    <name type="scientific">Leucogyrophana mollusca</name>
    <dbReference type="NCBI Taxonomy" id="85980"/>
    <lineage>
        <taxon>Eukaryota</taxon>
        <taxon>Fungi</taxon>
        <taxon>Dikarya</taxon>
        <taxon>Basidiomycota</taxon>
        <taxon>Agaricomycotina</taxon>
        <taxon>Agaricomycetes</taxon>
        <taxon>Agaricomycetidae</taxon>
        <taxon>Boletales</taxon>
        <taxon>Boletales incertae sedis</taxon>
        <taxon>Leucogyrophana</taxon>
    </lineage>
</organism>
<gene>
    <name evidence="1" type="ORF">BV22DRAFT_412735</name>
</gene>